<reference evidence="1 2" key="1">
    <citation type="submission" date="2019-02" db="EMBL/GenBank/DDBJ databases">
        <title>WGS of Pseudoxanthomonas species novum from clinical isolates.</title>
        <authorList>
            <person name="Bernier A.-M."/>
            <person name="Bernard K."/>
            <person name="Vachon A."/>
        </authorList>
    </citation>
    <scope>NUCLEOTIDE SEQUENCE [LARGE SCALE GENOMIC DNA]</scope>
    <source>
        <strain evidence="1 2">NML171200</strain>
    </source>
</reference>
<protein>
    <submittedName>
        <fullName evidence="1">Uncharacterized protein</fullName>
    </submittedName>
</protein>
<gene>
    <name evidence="1" type="ORF">EA660_20075</name>
</gene>
<accession>A0A4Q8L4U7</accession>
<sequence length="119" mass="13243">MDDFVRRISVHAERVANGKNREVCGLVERAAGGFRIQMRLGDGNTHCQLAGEEPMVTFHVHLDFGGGQFSPRDYDQPGYMTRRGRLCYQEGRGREALVTRYGRRGGSVCADSGLARVPQ</sequence>
<name>A0A4Q8L4U7_9GAMM</name>
<dbReference type="AlphaFoldDB" id="A0A4Q8L4U7"/>
<dbReference type="Proteomes" id="UP000292627">
    <property type="component" value="Unassembled WGS sequence"/>
</dbReference>
<comment type="caution">
    <text evidence="1">The sequence shown here is derived from an EMBL/GenBank/DDBJ whole genome shotgun (WGS) entry which is preliminary data.</text>
</comment>
<evidence type="ECO:0000313" key="2">
    <source>
        <dbReference type="Proteomes" id="UP000292627"/>
    </source>
</evidence>
<evidence type="ECO:0000313" key="1">
    <source>
        <dbReference type="EMBL" id="TAA19045.1"/>
    </source>
</evidence>
<dbReference type="EMBL" id="SHMC01000014">
    <property type="protein sequence ID" value="TAA19045.1"/>
    <property type="molecule type" value="Genomic_DNA"/>
</dbReference>
<dbReference type="RefSeq" id="WP_130553207.1">
    <property type="nucleotide sequence ID" value="NZ_SHMC01000014.1"/>
</dbReference>
<proteinExistence type="predicted"/>
<organism evidence="1 2">
    <name type="scientific">Pseudoxanthomonas winnipegensis</name>
    <dbReference type="NCBI Taxonomy" id="2480810"/>
    <lineage>
        <taxon>Bacteria</taxon>
        <taxon>Pseudomonadati</taxon>
        <taxon>Pseudomonadota</taxon>
        <taxon>Gammaproteobacteria</taxon>
        <taxon>Lysobacterales</taxon>
        <taxon>Lysobacteraceae</taxon>
        <taxon>Pseudoxanthomonas</taxon>
    </lineage>
</organism>